<comment type="caution">
    <text evidence="14">The sequence shown here is derived from an EMBL/GenBank/DDBJ whole genome shotgun (WGS) entry which is preliminary data.</text>
</comment>
<dbReference type="CDD" id="cd00130">
    <property type="entry name" value="PAS"/>
    <property type="match status" value="1"/>
</dbReference>
<dbReference type="PROSITE" id="PS50113">
    <property type="entry name" value="PAC"/>
    <property type="match status" value="1"/>
</dbReference>
<protein>
    <recommendedName>
        <fullName evidence="3">histidine kinase</fullName>
        <ecNumber evidence="3">2.7.13.3</ecNumber>
    </recommendedName>
</protein>
<dbReference type="Pfam" id="PF08448">
    <property type="entry name" value="PAS_4"/>
    <property type="match status" value="1"/>
</dbReference>
<dbReference type="InterPro" id="IPR000014">
    <property type="entry name" value="PAS"/>
</dbReference>
<sequence>MSLMLQLAKRSIKFKIMFIAVACTSITLFIFLFISIGYQFLDERTRIEKETSGLAAILADRTVAAIQFQDNELAENNLEVLSHIQSVVSGCIIDLHGNLIATYQRDITDFTCQGHALRGEGESHTLISVQQPITLDESIIGTIFIYSDLIVLSETLQRQSLVSFLLVLLAIGFSILLASKLQGVISNPIKTQIEAITSIKDFSSFSNTLEVTGSDEISNLGHAFNKMLERLRDYGEMLYKSEQDYKELSQNLQEIMDHSPAVIYVKSINGQYLFINQKYLEIFQLNKEDVIGYTDFDILPYETALKVTKNDEMVASSRVPHELEEHIPRDNGVNVYISEKFPLFSHSGEVRAVCGISTDITDRLAQEEQLRRTQKMDALGKLTGGVAHDFNNLLGIISGYVSILELSHPELSSITTKLAATCDRGKKLTSRLLSFSKSRAMEVCTCNLNDILKNNHEMLQKAVTVSVTINLELADDLWLCDIDIADAEDAILNLVLNAAFATDGCGTIVLRTQNITANNNKVVLNESLAKTGSVLLEVVDNGCGMTDDIKQQLFEPFFTTKGQQGTGLGLSQVYGFVKRSYGDITVDSIPEKGTSFKLLFPKSNHYSDTENSPSAELMNSDVNNKGSILIVDDEPELTEILIEILSESGYNVSGCGNVKDALELLADNQYDLVISDIIMPGESGIDLANFISSNYPNTKVQLVSGYTFQKLEQTQLINKSISVMKKPYKISDLLSQISLHLNS</sequence>
<dbReference type="Gene3D" id="3.30.565.10">
    <property type="entry name" value="Histidine kinase-like ATPase, C-terminal domain"/>
    <property type="match status" value="1"/>
</dbReference>
<name>A0ABT7SW17_9ALTE</name>
<feature type="domain" description="Histidine kinase" evidence="9">
    <location>
        <begin position="385"/>
        <end position="604"/>
    </location>
</feature>
<evidence type="ECO:0000256" key="5">
    <source>
        <dbReference type="ARBA" id="ARBA00022679"/>
    </source>
</evidence>
<dbReference type="Proteomes" id="UP001234343">
    <property type="component" value="Unassembled WGS sequence"/>
</dbReference>
<evidence type="ECO:0000256" key="3">
    <source>
        <dbReference type="ARBA" id="ARBA00012438"/>
    </source>
</evidence>
<dbReference type="SMART" id="SM00387">
    <property type="entry name" value="HATPase_c"/>
    <property type="match status" value="1"/>
</dbReference>
<proteinExistence type="predicted"/>
<feature type="transmembrane region" description="Helical" evidence="8">
    <location>
        <begin position="16"/>
        <end position="41"/>
    </location>
</feature>
<keyword evidence="6" id="KW-0418">Kinase</keyword>
<keyword evidence="8" id="KW-1133">Transmembrane helix</keyword>
<evidence type="ECO:0000259" key="9">
    <source>
        <dbReference type="PROSITE" id="PS50109"/>
    </source>
</evidence>
<evidence type="ECO:0000259" key="12">
    <source>
        <dbReference type="PROSITE" id="PS50113"/>
    </source>
</evidence>
<keyword evidence="4 7" id="KW-0597">Phosphoprotein</keyword>
<comment type="catalytic activity">
    <reaction evidence="1">
        <text>ATP + protein L-histidine = ADP + protein N-phospho-L-histidine.</text>
        <dbReference type="EC" id="2.7.13.3"/>
    </reaction>
</comment>
<keyword evidence="8" id="KW-0812">Transmembrane</keyword>
<feature type="domain" description="PAC" evidence="12">
    <location>
        <begin position="321"/>
        <end position="372"/>
    </location>
</feature>
<dbReference type="CDD" id="cd06225">
    <property type="entry name" value="HAMP"/>
    <property type="match status" value="1"/>
</dbReference>
<evidence type="ECO:0000256" key="2">
    <source>
        <dbReference type="ARBA" id="ARBA00004370"/>
    </source>
</evidence>
<gene>
    <name evidence="14" type="ORF">QTP81_07190</name>
</gene>
<dbReference type="Gene3D" id="6.10.340.10">
    <property type="match status" value="1"/>
</dbReference>
<evidence type="ECO:0000256" key="7">
    <source>
        <dbReference type="PROSITE-ProRule" id="PRU00169"/>
    </source>
</evidence>
<dbReference type="NCBIfam" id="TIGR00229">
    <property type="entry name" value="sensory_box"/>
    <property type="match status" value="1"/>
</dbReference>
<dbReference type="Gene3D" id="3.40.50.2300">
    <property type="match status" value="1"/>
</dbReference>
<dbReference type="CDD" id="cd00156">
    <property type="entry name" value="REC"/>
    <property type="match status" value="1"/>
</dbReference>
<evidence type="ECO:0000256" key="8">
    <source>
        <dbReference type="SAM" id="Phobius"/>
    </source>
</evidence>
<dbReference type="PANTHER" id="PTHR43065:SF42">
    <property type="entry name" value="TWO-COMPONENT SENSOR PPRA"/>
    <property type="match status" value="1"/>
</dbReference>
<evidence type="ECO:0000259" key="11">
    <source>
        <dbReference type="PROSITE" id="PS50112"/>
    </source>
</evidence>
<feature type="domain" description="PAS" evidence="11">
    <location>
        <begin position="248"/>
        <end position="292"/>
    </location>
</feature>
<dbReference type="SMART" id="SM00388">
    <property type="entry name" value="HisKA"/>
    <property type="match status" value="1"/>
</dbReference>
<dbReference type="SUPFAM" id="SSF55785">
    <property type="entry name" value="PYP-like sensor domain (PAS domain)"/>
    <property type="match status" value="1"/>
</dbReference>
<organism evidence="14 15">
    <name type="scientific">Alteromonas arenosi</name>
    <dbReference type="NCBI Taxonomy" id="3055817"/>
    <lineage>
        <taxon>Bacteria</taxon>
        <taxon>Pseudomonadati</taxon>
        <taxon>Pseudomonadota</taxon>
        <taxon>Gammaproteobacteria</taxon>
        <taxon>Alteromonadales</taxon>
        <taxon>Alteromonadaceae</taxon>
        <taxon>Alteromonas/Salinimonas group</taxon>
        <taxon>Alteromonas</taxon>
    </lineage>
</organism>
<dbReference type="InterPro" id="IPR013656">
    <property type="entry name" value="PAS_4"/>
</dbReference>
<dbReference type="Pfam" id="PF02518">
    <property type="entry name" value="HATPase_c"/>
    <property type="match status" value="1"/>
</dbReference>
<dbReference type="EMBL" id="JAUCBP010000007">
    <property type="protein sequence ID" value="MDM7860376.1"/>
    <property type="molecule type" value="Genomic_DNA"/>
</dbReference>
<dbReference type="InterPro" id="IPR036890">
    <property type="entry name" value="HATPase_C_sf"/>
</dbReference>
<dbReference type="SMART" id="SM00448">
    <property type="entry name" value="REC"/>
    <property type="match status" value="1"/>
</dbReference>
<evidence type="ECO:0000256" key="4">
    <source>
        <dbReference type="ARBA" id="ARBA00022553"/>
    </source>
</evidence>
<evidence type="ECO:0000313" key="15">
    <source>
        <dbReference type="Proteomes" id="UP001234343"/>
    </source>
</evidence>
<keyword evidence="8" id="KW-0472">Membrane</keyword>
<dbReference type="SUPFAM" id="SSF47384">
    <property type="entry name" value="Homodimeric domain of signal transducing histidine kinase"/>
    <property type="match status" value="1"/>
</dbReference>
<dbReference type="InterPro" id="IPR004358">
    <property type="entry name" value="Sig_transdc_His_kin-like_C"/>
</dbReference>
<feature type="domain" description="HAMP" evidence="13">
    <location>
        <begin position="183"/>
        <end position="236"/>
    </location>
</feature>
<dbReference type="InterPro" id="IPR011006">
    <property type="entry name" value="CheY-like_superfamily"/>
</dbReference>
<dbReference type="Pfam" id="PF00672">
    <property type="entry name" value="HAMP"/>
    <property type="match status" value="1"/>
</dbReference>
<dbReference type="PROSITE" id="PS50885">
    <property type="entry name" value="HAMP"/>
    <property type="match status" value="1"/>
</dbReference>
<dbReference type="InterPro" id="IPR003594">
    <property type="entry name" value="HATPase_dom"/>
</dbReference>
<dbReference type="Pfam" id="PF17152">
    <property type="entry name" value="CHASE8"/>
    <property type="match status" value="1"/>
</dbReference>
<dbReference type="InterPro" id="IPR005467">
    <property type="entry name" value="His_kinase_dom"/>
</dbReference>
<dbReference type="InterPro" id="IPR001789">
    <property type="entry name" value="Sig_transdc_resp-reg_receiver"/>
</dbReference>
<evidence type="ECO:0000259" key="13">
    <source>
        <dbReference type="PROSITE" id="PS50885"/>
    </source>
</evidence>
<accession>A0ABT7SW17</accession>
<dbReference type="Gene3D" id="3.30.450.20">
    <property type="entry name" value="PAS domain"/>
    <property type="match status" value="1"/>
</dbReference>
<dbReference type="SUPFAM" id="SSF55874">
    <property type="entry name" value="ATPase domain of HSP90 chaperone/DNA topoisomerase II/histidine kinase"/>
    <property type="match status" value="1"/>
</dbReference>
<dbReference type="InterPro" id="IPR035965">
    <property type="entry name" value="PAS-like_dom_sf"/>
</dbReference>
<dbReference type="SMART" id="SM00091">
    <property type="entry name" value="PAS"/>
    <property type="match status" value="1"/>
</dbReference>
<dbReference type="PRINTS" id="PR00344">
    <property type="entry name" value="BCTRLSENSOR"/>
</dbReference>
<dbReference type="InterPro" id="IPR000700">
    <property type="entry name" value="PAS-assoc_C"/>
</dbReference>
<dbReference type="InterPro" id="IPR003661">
    <property type="entry name" value="HisK_dim/P_dom"/>
</dbReference>
<dbReference type="InterPro" id="IPR033417">
    <property type="entry name" value="CHASE8"/>
</dbReference>
<dbReference type="InterPro" id="IPR036097">
    <property type="entry name" value="HisK_dim/P_sf"/>
</dbReference>
<evidence type="ECO:0000256" key="6">
    <source>
        <dbReference type="ARBA" id="ARBA00022777"/>
    </source>
</evidence>
<dbReference type="PROSITE" id="PS50112">
    <property type="entry name" value="PAS"/>
    <property type="match status" value="1"/>
</dbReference>
<dbReference type="RefSeq" id="WP_289364680.1">
    <property type="nucleotide sequence ID" value="NZ_JAUCBP010000007.1"/>
</dbReference>
<comment type="subcellular location">
    <subcellularLocation>
        <location evidence="2">Membrane</location>
    </subcellularLocation>
</comment>
<dbReference type="InterPro" id="IPR003660">
    <property type="entry name" value="HAMP_dom"/>
</dbReference>
<dbReference type="Gene3D" id="1.10.287.130">
    <property type="match status" value="1"/>
</dbReference>
<feature type="domain" description="Response regulatory" evidence="10">
    <location>
        <begin position="627"/>
        <end position="741"/>
    </location>
</feature>
<dbReference type="PANTHER" id="PTHR43065">
    <property type="entry name" value="SENSOR HISTIDINE KINASE"/>
    <property type="match status" value="1"/>
</dbReference>
<evidence type="ECO:0000259" key="10">
    <source>
        <dbReference type="PROSITE" id="PS50110"/>
    </source>
</evidence>
<dbReference type="PROSITE" id="PS50109">
    <property type="entry name" value="HIS_KIN"/>
    <property type="match status" value="1"/>
</dbReference>
<feature type="transmembrane region" description="Helical" evidence="8">
    <location>
        <begin position="161"/>
        <end position="179"/>
    </location>
</feature>
<dbReference type="Pfam" id="PF00072">
    <property type="entry name" value="Response_reg"/>
    <property type="match status" value="1"/>
</dbReference>
<evidence type="ECO:0000256" key="1">
    <source>
        <dbReference type="ARBA" id="ARBA00000085"/>
    </source>
</evidence>
<reference evidence="14 15" key="1">
    <citation type="submission" date="2023-06" db="EMBL/GenBank/DDBJ databases">
        <title>Alteromonas sp. ASW11-36 isolated from intertidal sand.</title>
        <authorList>
            <person name="Li Y."/>
        </authorList>
    </citation>
    <scope>NUCLEOTIDE SEQUENCE [LARGE SCALE GENOMIC DNA]</scope>
    <source>
        <strain evidence="14 15">ASW11-36</strain>
    </source>
</reference>
<keyword evidence="15" id="KW-1185">Reference proteome</keyword>
<dbReference type="SUPFAM" id="SSF52172">
    <property type="entry name" value="CheY-like"/>
    <property type="match status" value="1"/>
</dbReference>
<keyword evidence="5" id="KW-0808">Transferase</keyword>
<feature type="modified residue" description="4-aspartylphosphate" evidence="7">
    <location>
        <position position="676"/>
    </location>
</feature>
<dbReference type="PROSITE" id="PS50110">
    <property type="entry name" value="RESPONSE_REGULATORY"/>
    <property type="match status" value="1"/>
</dbReference>
<evidence type="ECO:0000313" key="14">
    <source>
        <dbReference type="EMBL" id="MDM7860376.1"/>
    </source>
</evidence>
<dbReference type="EC" id="2.7.13.3" evidence="3"/>